<comment type="caution">
    <text evidence="1">The sequence shown here is derived from an EMBL/GenBank/DDBJ whole genome shotgun (WGS) entry which is preliminary data.</text>
</comment>
<sequence length="863" mass="97987">MNYRLLSVVVISAVMNTGFAQENADNIRRDFQKENSFELSAIDESTQDENADLAGQNFSTLATFSNDPFLSEVGFQLSAFRFNPRGYKNKFEQTYLNGIQFNSMIRGNFNYSMIGGMNDATRNATTQDYLQASLFSFGDLAGAQNYDLRAGSFARGTKVTLTYTNRNYQQRAMVSHHTGLNRNGWAFSALLGGRYAYEGSVEGTFYHNLAYFFGAEKQWDNGKQSLSLTTFGSPVQRAQQSASVQEAYTLTGNNLYNSYWGYMPDGSKRNQRVVTSYDPTVILSHIWKIDRLNKLTSGLAFNYNRYGSTALNWFNNATDPRPDYYRYLPSYTASTYNVLDPKYIADARFWTGSGEGMDRGRSQLAWNEIYEANRNNNLHGENQSALYIVEERRNDAIETSFNTTLEKKLNEEVTFVAGLDARHTLGKTFDVVADLLGANYLIDIDKYGERDFPGNQDVKQNDLLNPNRRVKEGDIFGYNYHMNVTNGNLWAQMHHNYQYWEFFYAAKLSATSYFRDGQMKNGRYPQNSYGKGEVHTFIDPAVKAGIVYKMDGRNLFSVNGMFKTQAPLPYDAYTTPRISDEAAPGLESEIISSADINYVFTYPKINGRISGFFTDYQKGIQKISYYNDSYRTFVHHSISDVSKRNFGAEAAVKYNVVKNVTLSLAGTWSQFTYTKNPMGTVRYENGSGEDINEGVAIENYHVGGSPEIAGTFGVQYFWNFWWFEINLNGIANNYLDPSYIQRTPTVMEKVRKAADNAGYTAAQREATVAGWIAQTKLDDAITMDISISKLLYLKGGRQLNFNLNAVNVLNNRGVRTGGFEQGRLPLVFSNDEYKIDLENLNKFPAKFYYMQGFNVFLNIGYKF</sequence>
<proteinExistence type="predicted"/>
<organism evidence="1">
    <name type="scientific">bioreactor metagenome</name>
    <dbReference type="NCBI Taxonomy" id="1076179"/>
    <lineage>
        <taxon>unclassified sequences</taxon>
        <taxon>metagenomes</taxon>
        <taxon>ecological metagenomes</taxon>
    </lineage>
</organism>
<dbReference type="SUPFAM" id="SSF56935">
    <property type="entry name" value="Porins"/>
    <property type="match status" value="1"/>
</dbReference>
<accession>A0A644WB79</accession>
<reference evidence="1" key="1">
    <citation type="submission" date="2019-08" db="EMBL/GenBank/DDBJ databases">
        <authorList>
            <person name="Kucharzyk K."/>
            <person name="Murdoch R.W."/>
            <person name="Higgins S."/>
            <person name="Loffler F."/>
        </authorList>
    </citation>
    <scope>NUCLEOTIDE SEQUENCE</scope>
</reference>
<dbReference type="EMBL" id="VSSQ01000750">
    <property type="protein sequence ID" value="MPM00758.1"/>
    <property type="molecule type" value="Genomic_DNA"/>
</dbReference>
<dbReference type="AlphaFoldDB" id="A0A644WB79"/>
<evidence type="ECO:0008006" key="2">
    <source>
        <dbReference type="Google" id="ProtNLM"/>
    </source>
</evidence>
<evidence type="ECO:0000313" key="1">
    <source>
        <dbReference type="EMBL" id="MPM00758.1"/>
    </source>
</evidence>
<name>A0A644WB79_9ZZZZ</name>
<gene>
    <name evidence="1" type="ORF">SDC9_46988</name>
</gene>
<protein>
    <recommendedName>
        <fullName evidence="2">TonB-dependent receptor-like beta-barrel domain-containing protein</fullName>
    </recommendedName>
</protein>